<dbReference type="OrthoDB" id="361362at2759"/>
<dbReference type="STRING" id="157072.A0A024UM12"/>
<evidence type="ECO:0000256" key="1">
    <source>
        <dbReference type="ARBA" id="ARBA00004604"/>
    </source>
</evidence>
<evidence type="ECO:0000313" key="8">
    <source>
        <dbReference type="EMBL" id="ETW06663.1"/>
    </source>
</evidence>
<dbReference type="InterPro" id="IPR024679">
    <property type="entry name" value="Ipi1_N"/>
</dbReference>
<evidence type="ECO:0000259" key="6">
    <source>
        <dbReference type="Pfam" id="PF12333"/>
    </source>
</evidence>
<keyword evidence="4" id="KW-0539">Nucleus</keyword>
<dbReference type="eggNOG" id="KOG2149">
    <property type="taxonomic scope" value="Eukaryota"/>
</dbReference>
<protein>
    <submittedName>
        <fullName evidence="8">Uncharacterized protein</fullName>
    </submittedName>
</protein>
<dbReference type="SUPFAM" id="SSF48371">
    <property type="entry name" value="ARM repeat"/>
    <property type="match status" value="1"/>
</dbReference>
<dbReference type="RefSeq" id="XP_008864738.1">
    <property type="nucleotide sequence ID" value="XM_008866516.1"/>
</dbReference>
<reference evidence="8" key="1">
    <citation type="submission" date="2013-12" db="EMBL/GenBank/DDBJ databases">
        <title>The Genome Sequence of Aphanomyces invadans NJM9701.</title>
        <authorList>
            <consortium name="The Broad Institute Genomics Platform"/>
            <person name="Russ C."/>
            <person name="Tyler B."/>
            <person name="van West P."/>
            <person name="Dieguez-Uribeondo J."/>
            <person name="Young S.K."/>
            <person name="Zeng Q."/>
            <person name="Gargeya S."/>
            <person name="Fitzgerald M."/>
            <person name="Abouelleil A."/>
            <person name="Alvarado L."/>
            <person name="Chapman S.B."/>
            <person name="Gainer-Dewar J."/>
            <person name="Goldberg J."/>
            <person name="Griggs A."/>
            <person name="Gujja S."/>
            <person name="Hansen M."/>
            <person name="Howarth C."/>
            <person name="Imamovic A."/>
            <person name="Ireland A."/>
            <person name="Larimer J."/>
            <person name="McCowan C."/>
            <person name="Murphy C."/>
            <person name="Pearson M."/>
            <person name="Poon T.W."/>
            <person name="Priest M."/>
            <person name="Roberts A."/>
            <person name="Saif S."/>
            <person name="Shea T."/>
            <person name="Sykes S."/>
            <person name="Wortman J."/>
            <person name="Nusbaum C."/>
            <person name="Birren B."/>
        </authorList>
    </citation>
    <scope>NUCLEOTIDE SEQUENCE [LARGE SCALE GENOMIC DNA]</scope>
    <source>
        <strain evidence="8">NJM9701</strain>
    </source>
</reference>
<comment type="subcellular location">
    <subcellularLocation>
        <location evidence="1">Nucleus</location>
        <location evidence="1">Nucleolus</location>
    </subcellularLocation>
    <subcellularLocation>
        <location evidence="2">Nucleus</location>
        <location evidence="2">Nucleoplasm</location>
    </subcellularLocation>
</comment>
<name>A0A024UM12_9STRA</name>
<feature type="domain" description="Pre-rRNA-processing protein Ipi1 N-terminal" evidence="6">
    <location>
        <begin position="147"/>
        <end position="237"/>
    </location>
</feature>
<dbReference type="Pfam" id="PF25781">
    <property type="entry name" value="TPR_TEX10"/>
    <property type="match status" value="1"/>
</dbReference>
<feature type="domain" description="TEX10-like TPR repeats" evidence="7">
    <location>
        <begin position="566"/>
        <end position="644"/>
    </location>
</feature>
<proteinExistence type="inferred from homology"/>
<evidence type="ECO:0000256" key="4">
    <source>
        <dbReference type="ARBA" id="ARBA00023242"/>
    </source>
</evidence>
<dbReference type="PANTHER" id="PTHR16056:SF2">
    <property type="entry name" value="TESTIS-EXPRESSED PROTEIN 10"/>
    <property type="match status" value="1"/>
</dbReference>
<dbReference type="GO" id="GO:0005634">
    <property type="term" value="C:nucleus"/>
    <property type="evidence" value="ECO:0007669"/>
    <property type="project" value="UniProtKB-SubCell"/>
</dbReference>
<dbReference type="AlphaFoldDB" id="A0A024UM12"/>
<sequence>MVNLKGSGGKGGQKKKPGDFKRPKRKVGRKVVQSNVTNASIQSRRINMTEQSMLQDKSGAAVTHRNQTLQDILSKASHYNAHVRRDAMFSLKELIHMHPTTLVANIGVVLERMLQAMVDDEAIVREACVTTWKECFVSLASSKSENVIVPFAQLIQVYFCSGLTHIKPSVRDDVLRHINAVLDVPGFALLFAGALSSEECGRLLENFKDTITTKATTVHVKNSYSLFAEKAKAKQSQLQSSVLKGRFFAVEVVHKLLEAMDRATSIAAANAVTDQIALASCKSLLLVPRQQLVGWSPHREAIKGAQACNDLSWPAKAVSLLSPLLGLWMECHGDNSSKLSPTVLSHLILIVEASTIIFRASKMQVDDPALKSLSQTFFSDFPRAPADVLSSGDTSSMHVWSALNLAIAQCGCNCLSGSNSTTMDGVLTRFVQSELETLATSDRQIAQGPSLLKGRLQLVTSLLERGDRPELLEAFTTLYMCSVPNSATFRVCSAFALQHLTHVFTATSRGKIEAMSWSMISKWMDRFGLYMLALVDATTHRDIFNSIFRVSMGVLSRMPTDVAASEHIESWANSVVAFFTPSTSPVWFGHLPWASQLEAVALLHHLPKYPPTFLRSLATCCKAQEISVDAKSFVIDIVSGQGSLNKFDRGALLSFYMSALFADGNDALCPQVCRLLNALNFGPTLSSILAPTLSKQSVEGNTLALLMAFVVCLKSYASVSAKTSAMDKLPTPEVLKPHLITSLVQVLVDPKLDQFIPHVFEGMRYCNGVFLDVAARLAHDVKTSSMLLRMLREASLRKIVGLYHADLTDLIDGIPATDEKRQLVNELKLVVVHA</sequence>
<dbReference type="PANTHER" id="PTHR16056">
    <property type="entry name" value="REGULATOR OF MICROTUBULE DYNAMICS PROTEIN"/>
    <property type="match status" value="1"/>
</dbReference>
<feature type="compositionally biased region" description="Gly residues" evidence="5">
    <location>
        <begin position="1"/>
        <end position="11"/>
    </location>
</feature>
<comment type="similarity">
    <text evidence="3">Belongs to the IPI1/TEX10 family.</text>
</comment>
<dbReference type="InterPro" id="IPR011989">
    <property type="entry name" value="ARM-like"/>
</dbReference>
<dbReference type="InterPro" id="IPR057949">
    <property type="entry name" value="TPR_TEX10"/>
</dbReference>
<evidence type="ECO:0000256" key="3">
    <source>
        <dbReference type="ARBA" id="ARBA00006427"/>
    </source>
</evidence>
<dbReference type="Gene3D" id="1.25.10.10">
    <property type="entry name" value="Leucine-rich Repeat Variant"/>
    <property type="match status" value="1"/>
</dbReference>
<dbReference type="Pfam" id="PF12333">
    <property type="entry name" value="Ipi1_N"/>
    <property type="match status" value="1"/>
</dbReference>
<dbReference type="VEuPathDB" id="FungiDB:H310_02848"/>
<feature type="region of interest" description="Disordered" evidence="5">
    <location>
        <begin position="1"/>
        <end position="33"/>
    </location>
</feature>
<dbReference type="EMBL" id="KI913955">
    <property type="protein sequence ID" value="ETW06663.1"/>
    <property type="molecule type" value="Genomic_DNA"/>
</dbReference>
<evidence type="ECO:0000256" key="2">
    <source>
        <dbReference type="ARBA" id="ARBA00004642"/>
    </source>
</evidence>
<evidence type="ECO:0000259" key="7">
    <source>
        <dbReference type="Pfam" id="PF25781"/>
    </source>
</evidence>
<dbReference type="InterPro" id="IPR016024">
    <property type="entry name" value="ARM-type_fold"/>
</dbReference>
<organism evidence="8">
    <name type="scientific">Aphanomyces invadans</name>
    <dbReference type="NCBI Taxonomy" id="157072"/>
    <lineage>
        <taxon>Eukaryota</taxon>
        <taxon>Sar</taxon>
        <taxon>Stramenopiles</taxon>
        <taxon>Oomycota</taxon>
        <taxon>Saprolegniomycetes</taxon>
        <taxon>Saprolegniales</taxon>
        <taxon>Verrucalvaceae</taxon>
        <taxon>Aphanomyces</taxon>
    </lineage>
</organism>
<dbReference type="GeneID" id="20079898"/>
<accession>A0A024UM12</accession>
<evidence type="ECO:0000256" key="5">
    <source>
        <dbReference type="SAM" id="MobiDB-lite"/>
    </source>
</evidence>
<gene>
    <name evidence="8" type="ORF">H310_02848</name>
</gene>